<proteinExistence type="predicted"/>
<sequence length="185" mass="21203">MRDLGAVDIDRLLEAVENIPERFWAAEDAKKDNDFACFHHTRHILFRFVPSDLEPWDHHDKPMWQVWKRLLLPVMEQAIRPYGFTAPEYAKAMFARLGAGSHINRHRDGLGTNLRTHKIHVPLVTNPLAMLEAGGRIVHLERGRAYEVNNIAPHAAQNDGTEDRIHFIFEVYEGAQDRTPAVAAE</sequence>
<dbReference type="Pfam" id="PF05118">
    <property type="entry name" value="Asp_Arg_Hydrox"/>
    <property type="match status" value="1"/>
</dbReference>
<accession>A0ABY4TW33</accession>
<keyword evidence="3" id="KW-1185">Reference proteome</keyword>
<dbReference type="Gene3D" id="2.60.120.330">
    <property type="entry name" value="B-lactam Antibiotic, Isopenicillin N Synthase, Chain"/>
    <property type="match status" value="1"/>
</dbReference>
<dbReference type="EMBL" id="CP098401">
    <property type="protein sequence ID" value="URW76592.1"/>
    <property type="molecule type" value="Genomic_DNA"/>
</dbReference>
<organism evidence="2 3">
    <name type="scientific">Sphingomonas donggukensis</name>
    <dbReference type="NCBI Taxonomy" id="2949093"/>
    <lineage>
        <taxon>Bacteria</taxon>
        <taxon>Pseudomonadati</taxon>
        <taxon>Pseudomonadota</taxon>
        <taxon>Alphaproteobacteria</taxon>
        <taxon>Sphingomonadales</taxon>
        <taxon>Sphingomonadaceae</taxon>
        <taxon>Sphingomonas</taxon>
    </lineage>
</organism>
<protein>
    <submittedName>
        <fullName evidence="2">Aspartyl/asparaginyl beta-hydroxylase domain-containing protein</fullName>
    </submittedName>
</protein>
<dbReference type="InterPro" id="IPR027443">
    <property type="entry name" value="IPNS-like_sf"/>
</dbReference>
<dbReference type="RefSeq" id="WP_250754104.1">
    <property type="nucleotide sequence ID" value="NZ_CP098401.1"/>
</dbReference>
<evidence type="ECO:0000313" key="2">
    <source>
        <dbReference type="EMBL" id="URW76592.1"/>
    </source>
</evidence>
<reference evidence="2" key="1">
    <citation type="submission" date="2022-05" db="EMBL/GenBank/DDBJ databases">
        <title>Sphingomonas sp. strain RMG20 Genome sequencing and assembly.</title>
        <authorList>
            <person name="Kim I."/>
        </authorList>
    </citation>
    <scope>NUCLEOTIDE SEQUENCE</scope>
    <source>
        <strain evidence="2">RMG20</strain>
    </source>
</reference>
<feature type="domain" description="Aspartyl/asparaginy/proline hydroxylase" evidence="1">
    <location>
        <begin position="86"/>
        <end position="172"/>
    </location>
</feature>
<gene>
    <name evidence="2" type="ORF">M9980_05100</name>
</gene>
<dbReference type="InterPro" id="IPR007803">
    <property type="entry name" value="Asp/Arg/Pro-Hydrxlase"/>
</dbReference>
<name>A0ABY4TW33_9SPHN</name>
<evidence type="ECO:0000313" key="3">
    <source>
        <dbReference type="Proteomes" id="UP001055580"/>
    </source>
</evidence>
<dbReference type="Proteomes" id="UP001055580">
    <property type="component" value="Chromosome"/>
</dbReference>
<dbReference type="SUPFAM" id="SSF51197">
    <property type="entry name" value="Clavaminate synthase-like"/>
    <property type="match status" value="1"/>
</dbReference>
<evidence type="ECO:0000259" key="1">
    <source>
        <dbReference type="Pfam" id="PF05118"/>
    </source>
</evidence>